<dbReference type="RefSeq" id="WP_075714315.1">
    <property type="nucleotide sequence ID" value="NZ_MJIE01000001.1"/>
</dbReference>
<dbReference type="AlphaFoldDB" id="A0A1Q9JK34"/>
<organism evidence="5 6">
    <name type="scientific">Hornefia porci</name>
    <dbReference type="NCBI Taxonomy" id="2652292"/>
    <lineage>
        <taxon>Bacteria</taxon>
        <taxon>Bacillati</taxon>
        <taxon>Bacillota</taxon>
        <taxon>Clostridia</taxon>
        <taxon>Peptostreptococcales</taxon>
        <taxon>Anaerovoracaceae</taxon>
        <taxon>Hornefia</taxon>
    </lineage>
</organism>
<sequence>MKKVTKIAETANSKVKLKKVRVAAYCRVSTDSDAQLESLEAQKTHYENYITSRDDWEFAGLYYDEGITGTKKDKRPELMRLIGDCKAGRIDFIVTKSISRFSRNTTDCLELVRNLLDLNIPIFFEKENINTGSMESELFLAILSGMAESESVSISENSKWSIQKRFENGTFKCSYPPYGYDWDGEQMVINPEQAAVVKEIFAALLSGKGTHAIADDLNRRGVSSKRGGRWTATTIRGMLSNEKYVGDCLFQKTYSDSQFVRHNNHGEQTQYMVTDHHEPIISREDFEAARIFISQRASEKGVTKGTDKYQNRYAFSGKIICGECGDTFKRRIHSCTDHKYIAWCCNTHIKDKDRCHMLFVRDDALKQSFTTMLNKLIFSHRQILKPYLESLKTSSPDDSLHRIQQIQTLLAQNTEKRETLTMLMTQGIIDPVLYSQETNELLSQADSFRDEIEALKNEVSGDVNKVTETTALIHFAEKSAMLQEFDKDLFDRYVKRIIVHSRNDIRFELKCGLTLRERK</sequence>
<reference evidence="5 6" key="1">
    <citation type="journal article" date="2016" name="Appl. Environ. Microbiol.">
        <title>Function and Phylogeny of Bacterial Butyryl Coenzyme A:Acetate Transferases and Their Diversity in the Proximal Colon of Swine.</title>
        <authorList>
            <person name="Trachsel J."/>
            <person name="Bayles D.O."/>
            <person name="Looft T."/>
            <person name="Levine U.Y."/>
            <person name="Allen H.K."/>
        </authorList>
    </citation>
    <scope>NUCLEOTIDE SEQUENCE [LARGE SCALE GENOMIC DNA]</scope>
    <source>
        <strain evidence="5 6">68-3-10</strain>
    </source>
</reference>
<keyword evidence="6" id="KW-1185">Reference proteome</keyword>
<dbReference type="InterPro" id="IPR006119">
    <property type="entry name" value="Resolv_N"/>
</dbReference>
<gene>
    <name evidence="5" type="ORF">BHK98_11185</name>
</gene>
<dbReference type="EMBL" id="MJIE01000001">
    <property type="protein sequence ID" value="OLR56580.1"/>
    <property type="molecule type" value="Genomic_DNA"/>
</dbReference>
<evidence type="ECO:0000313" key="6">
    <source>
        <dbReference type="Proteomes" id="UP000187404"/>
    </source>
</evidence>
<dbReference type="Gene3D" id="3.90.1750.20">
    <property type="entry name" value="Putative Large Serine Recombinase, Chain B, Domain 2"/>
    <property type="match status" value="1"/>
</dbReference>
<dbReference type="InterPro" id="IPR025827">
    <property type="entry name" value="Zn_ribbon_recom_dom"/>
</dbReference>
<dbReference type="Pfam" id="PF07508">
    <property type="entry name" value="Recombinase"/>
    <property type="match status" value="1"/>
</dbReference>
<dbReference type="Proteomes" id="UP000187404">
    <property type="component" value="Unassembled WGS sequence"/>
</dbReference>
<dbReference type="PROSITE" id="PS51736">
    <property type="entry name" value="RECOMBINASES_3"/>
    <property type="match status" value="1"/>
</dbReference>
<feature type="domain" description="Recombinase" evidence="4">
    <location>
        <begin position="177"/>
        <end position="299"/>
    </location>
</feature>
<evidence type="ECO:0000259" key="3">
    <source>
        <dbReference type="PROSITE" id="PS51736"/>
    </source>
</evidence>
<keyword evidence="2" id="KW-0233">DNA recombination</keyword>
<dbReference type="GO" id="GO:0003677">
    <property type="term" value="F:DNA binding"/>
    <property type="evidence" value="ECO:0007669"/>
    <property type="project" value="UniProtKB-KW"/>
</dbReference>
<dbReference type="PANTHER" id="PTHR30461">
    <property type="entry name" value="DNA-INVERTASE FROM LAMBDOID PROPHAGE"/>
    <property type="match status" value="1"/>
</dbReference>
<dbReference type="InterPro" id="IPR038109">
    <property type="entry name" value="DNA_bind_recomb_sf"/>
</dbReference>
<dbReference type="SUPFAM" id="SSF53041">
    <property type="entry name" value="Resolvase-like"/>
    <property type="match status" value="1"/>
</dbReference>
<comment type="caution">
    <text evidence="5">The sequence shown here is derived from an EMBL/GenBank/DDBJ whole genome shotgun (WGS) entry which is preliminary data.</text>
</comment>
<keyword evidence="1" id="KW-0238">DNA-binding</keyword>
<dbReference type="InterPro" id="IPR050639">
    <property type="entry name" value="SSR_resolvase"/>
</dbReference>
<dbReference type="InterPro" id="IPR011109">
    <property type="entry name" value="DNA_bind_recombinase_dom"/>
</dbReference>
<dbReference type="FunFam" id="3.90.1750.20:FF:000007">
    <property type="entry name" value="Site-specific recombinase"/>
    <property type="match status" value="1"/>
</dbReference>
<dbReference type="CDD" id="cd00338">
    <property type="entry name" value="Ser_Recombinase"/>
    <property type="match status" value="1"/>
</dbReference>
<evidence type="ECO:0000256" key="2">
    <source>
        <dbReference type="ARBA" id="ARBA00023172"/>
    </source>
</evidence>
<dbReference type="STRING" id="1261640.BHK98_11185"/>
<protein>
    <submittedName>
        <fullName evidence="5">Recombinase</fullName>
    </submittedName>
</protein>
<dbReference type="PROSITE" id="PS51737">
    <property type="entry name" value="RECOMBINASE_DNA_BIND"/>
    <property type="match status" value="1"/>
</dbReference>
<feature type="domain" description="Resolvase/invertase-type recombinase catalytic" evidence="3">
    <location>
        <begin position="21"/>
        <end position="169"/>
    </location>
</feature>
<dbReference type="PANTHER" id="PTHR30461:SF2">
    <property type="entry name" value="SERINE RECOMBINASE PINE-RELATED"/>
    <property type="match status" value="1"/>
</dbReference>
<evidence type="ECO:0000313" key="5">
    <source>
        <dbReference type="EMBL" id="OLR56580.1"/>
    </source>
</evidence>
<dbReference type="Pfam" id="PF13408">
    <property type="entry name" value="Zn_ribbon_recom"/>
    <property type="match status" value="1"/>
</dbReference>
<name>A0A1Q9JK34_9FIRM</name>
<proteinExistence type="predicted"/>
<evidence type="ECO:0000256" key="1">
    <source>
        <dbReference type="ARBA" id="ARBA00023125"/>
    </source>
</evidence>
<dbReference type="InterPro" id="IPR036162">
    <property type="entry name" value="Resolvase-like_N_sf"/>
</dbReference>
<dbReference type="Pfam" id="PF00239">
    <property type="entry name" value="Resolvase"/>
    <property type="match status" value="1"/>
</dbReference>
<dbReference type="SMART" id="SM00857">
    <property type="entry name" value="Resolvase"/>
    <property type="match status" value="1"/>
</dbReference>
<accession>A0A1Q9JK34</accession>
<evidence type="ECO:0000259" key="4">
    <source>
        <dbReference type="PROSITE" id="PS51737"/>
    </source>
</evidence>
<dbReference type="OrthoDB" id="9769353at2"/>
<dbReference type="Gene3D" id="3.40.50.1390">
    <property type="entry name" value="Resolvase, N-terminal catalytic domain"/>
    <property type="match status" value="1"/>
</dbReference>
<dbReference type="GO" id="GO:0000150">
    <property type="term" value="F:DNA strand exchange activity"/>
    <property type="evidence" value="ECO:0007669"/>
    <property type="project" value="InterPro"/>
</dbReference>